<dbReference type="SUPFAM" id="SSF48403">
    <property type="entry name" value="Ankyrin repeat"/>
    <property type="match status" value="1"/>
</dbReference>
<sequence>MGELPGPVTETLQLSGKPDPARRPAALAHRYYTALLSGDLGSLEALTDRYHQDVNAIFEISHDELEWQVKSPASYGLSGVWWLEYKRELSTPLRVAAGRGHAGCACAGSHDACVALLLEHGADPQLRSHDGRAPLHFCTAPGSLGCARLLLRHGAAVGPAAEDTGDTPLHVAARHGLREHAELYLARGAAVDARNAREETPLGVLCGQAPGDQEGCLQLCRLLLQHGAHVEARDEAQRRPLHKACGQANHRLARCLLRRGADVNALDYDGLSPLGCALRAAACRRELRPHLCVQLLLNHGAQKIWPGAFAKVLESCAAVPEIIEILFNSYSQIPVLETWARAVPEEVFQQHTTFYKSLFGLAGRARCLQHLCRSAIRKVLGSKCQRLVPLLPVPKALHGYLLLEPQGMVL</sequence>
<dbReference type="InterPro" id="IPR036770">
    <property type="entry name" value="Ankyrin_rpt-contain_sf"/>
</dbReference>
<dbReference type="InterPro" id="IPR002110">
    <property type="entry name" value="Ankyrin_rpt"/>
</dbReference>
<keyword evidence="3 4" id="KW-0040">ANK repeat</keyword>
<dbReference type="PROSITE" id="PS50088">
    <property type="entry name" value="ANK_REPEAT"/>
    <property type="match status" value="4"/>
</dbReference>
<dbReference type="InterPro" id="IPR001496">
    <property type="entry name" value="SOCS_box"/>
</dbReference>
<evidence type="ECO:0000259" key="6">
    <source>
        <dbReference type="PROSITE" id="PS50225"/>
    </source>
</evidence>
<organism evidence="7 8">
    <name type="scientific">Crypturellus soui</name>
    <dbReference type="NCBI Taxonomy" id="458187"/>
    <lineage>
        <taxon>Eukaryota</taxon>
        <taxon>Metazoa</taxon>
        <taxon>Chordata</taxon>
        <taxon>Craniata</taxon>
        <taxon>Vertebrata</taxon>
        <taxon>Euteleostomi</taxon>
        <taxon>Archelosauria</taxon>
        <taxon>Archosauria</taxon>
        <taxon>Dinosauria</taxon>
        <taxon>Saurischia</taxon>
        <taxon>Theropoda</taxon>
        <taxon>Coelurosauria</taxon>
        <taxon>Aves</taxon>
        <taxon>Palaeognathae</taxon>
        <taxon>Tinamiformes</taxon>
        <taxon>Tinamidae</taxon>
        <taxon>Crypturellus</taxon>
    </lineage>
</organism>
<evidence type="ECO:0000313" key="8">
    <source>
        <dbReference type="Proteomes" id="UP000545332"/>
    </source>
</evidence>
<evidence type="ECO:0000256" key="1">
    <source>
        <dbReference type="ARBA" id="ARBA00004906"/>
    </source>
</evidence>
<comment type="pathway">
    <text evidence="1">Protein modification; protein ubiquitination.</text>
</comment>
<feature type="repeat" description="ANK" evidence="4">
    <location>
        <begin position="236"/>
        <end position="268"/>
    </location>
</feature>
<reference evidence="7 8" key="1">
    <citation type="submission" date="2019-09" db="EMBL/GenBank/DDBJ databases">
        <title>Bird 10,000 Genomes (B10K) Project - Family phase.</title>
        <authorList>
            <person name="Zhang G."/>
        </authorList>
    </citation>
    <scope>NUCLEOTIDE SEQUENCE [LARGE SCALE GENOMIC DNA]</scope>
    <source>
        <strain evidence="7">B10K-MSB-42743</strain>
        <tissue evidence="7">Heart</tissue>
    </source>
</reference>
<evidence type="ECO:0000256" key="2">
    <source>
        <dbReference type="ARBA" id="ARBA00022737"/>
    </source>
</evidence>
<feature type="repeat" description="ANK" evidence="4">
    <location>
        <begin position="88"/>
        <end position="129"/>
    </location>
</feature>
<name>A0A7K4K787_9AVES</name>
<dbReference type="AlphaFoldDB" id="A0A7K4K787"/>
<comment type="caution">
    <text evidence="7">The sequence shown here is derived from an EMBL/GenBank/DDBJ whole genome shotgun (WGS) entry which is preliminary data.</text>
</comment>
<feature type="domain" description="SOCS box" evidence="6">
    <location>
        <begin position="364"/>
        <end position="401"/>
    </location>
</feature>
<gene>
    <name evidence="7" type="primary">Asb18</name>
    <name evidence="7" type="ORF">CRYSOU_R13007</name>
</gene>
<dbReference type="SMART" id="SM00248">
    <property type="entry name" value="ANK"/>
    <property type="match status" value="6"/>
</dbReference>
<feature type="non-terminal residue" evidence="7">
    <location>
        <position position="410"/>
    </location>
</feature>
<proteinExistence type="predicted"/>
<accession>A0A7K4K787</accession>
<keyword evidence="2" id="KW-0677">Repeat</keyword>
<keyword evidence="8" id="KW-1185">Reference proteome</keyword>
<feature type="repeat" description="ANK" evidence="4">
    <location>
        <begin position="164"/>
        <end position="196"/>
    </location>
</feature>
<feature type="non-terminal residue" evidence="7">
    <location>
        <position position="1"/>
    </location>
</feature>
<dbReference type="OrthoDB" id="366390at2759"/>
<dbReference type="PROSITE" id="PS50297">
    <property type="entry name" value="ANK_REP_REGION"/>
    <property type="match status" value="3"/>
</dbReference>
<dbReference type="GO" id="GO:0016567">
    <property type="term" value="P:protein ubiquitination"/>
    <property type="evidence" value="ECO:0007669"/>
    <property type="project" value="UniProtKB-UniPathway"/>
</dbReference>
<evidence type="ECO:0000256" key="3">
    <source>
        <dbReference type="ARBA" id="ARBA00023043"/>
    </source>
</evidence>
<dbReference type="PRINTS" id="PR01415">
    <property type="entry name" value="ANKYRIN"/>
</dbReference>
<dbReference type="UniPathway" id="UPA00143"/>
<dbReference type="PROSITE" id="PS50225">
    <property type="entry name" value="SOCS"/>
    <property type="match status" value="1"/>
</dbReference>
<dbReference type="CDD" id="cd03723">
    <property type="entry name" value="SOCS_ASB4_ASB18"/>
    <property type="match status" value="1"/>
</dbReference>
<dbReference type="SMART" id="SM00969">
    <property type="entry name" value="SOCS_box"/>
    <property type="match status" value="1"/>
</dbReference>
<dbReference type="PANTHER" id="PTHR24173:SF44">
    <property type="entry name" value="ANKYRIN REPEAT AND SOCS BOX PROTEIN 13"/>
    <property type="match status" value="1"/>
</dbReference>
<dbReference type="Gene3D" id="1.25.40.20">
    <property type="entry name" value="Ankyrin repeat-containing domain"/>
    <property type="match status" value="2"/>
</dbReference>
<dbReference type="Pfam" id="PF07525">
    <property type="entry name" value="SOCS_box"/>
    <property type="match status" value="1"/>
</dbReference>
<evidence type="ECO:0000256" key="5">
    <source>
        <dbReference type="SAM" id="MobiDB-lite"/>
    </source>
</evidence>
<evidence type="ECO:0000256" key="4">
    <source>
        <dbReference type="PROSITE-ProRule" id="PRU00023"/>
    </source>
</evidence>
<feature type="repeat" description="ANK" evidence="4">
    <location>
        <begin position="130"/>
        <end position="162"/>
    </location>
</feature>
<dbReference type="Pfam" id="PF12796">
    <property type="entry name" value="Ank_2"/>
    <property type="match status" value="2"/>
</dbReference>
<dbReference type="SUPFAM" id="SSF158235">
    <property type="entry name" value="SOCS box-like"/>
    <property type="match status" value="1"/>
</dbReference>
<dbReference type="Proteomes" id="UP000545332">
    <property type="component" value="Unassembled WGS sequence"/>
</dbReference>
<dbReference type="EMBL" id="VWPX01006301">
    <property type="protein sequence ID" value="NWI12144.1"/>
    <property type="molecule type" value="Genomic_DNA"/>
</dbReference>
<protein>
    <submittedName>
        <fullName evidence="7">ASB18 protein</fullName>
    </submittedName>
</protein>
<evidence type="ECO:0000313" key="7">
    <source>
        <dbReference type="EMBL" id="NWI12144.1"/>
    </source>
</evidence>
<dbReference type="InterPro" id="IPR036036">
    <property type="entry name" value="SOCS_box-like_dom_sf"/>
</dbReference>
<dbReference type="GO" id="GO:0035556">
    <property type="term" value="P:intracellular signal transduction"/>
    <property type="evidence" value="ECO:0007669"/>
    <property type="project" value="InterPro"/>
</dbReference>
<dbReference type="PANTHER" id="PTHR24173">
    <property type="entry name" value="ANKYRIN REPEAT CONTAINING"/>
    <property type="match status" value="1"/>
</dbReference>
<feature type="region of interest" description="Disordered" evidence="5">
    <location>
        <begin position="1"/>
        <end position="21"/>
    </location>
</feature>
<dbReference type="Gene3D" id="1.10.750.20">
    <property type="entry name" value="SOCS box"/>
    <property type="match status" value="1"/>
</dbReference>